<dbReference type="Gene3D" id="3.40.50.300">
    <property type="entry name" value="P-loop containing nucleotide triphosphate hydrolases"/>
    <property type="match status" value="1"/>
</dbReference>
<name>D8U0X9_VOLCA</name>
<dbReference type="Proteomes" id="UP000001058">
    <property type="component" value="Unassembled WGS sequence"/>
</dbReference>
<feature type="region of interest" description="Disordered" evidence="1">
    <location>
        <begin position="661"/>
        <end position="695"/>
    </location>
</feature>
<dbReference type="InterPro" id="IPR003034">
    <property type="entry name" value="SAP_dom"/>
</dbReference>
<feature type="region of interest" description="Disordered" evidence="1">
    <location>
        <begin position="429"/>
        <end position="455"/>
    </location>
</feature>
<dbReference type="GO" id="GO:0015630">
    <property type="term" value="C:microtubule cytoskeleton"/>
    <property type="evidence" value="ECO:0007669"/>
    <property type="project" value="TreeGrafter"/>
</dbReference>
<feature type="domain" description="SAP" evidence="2">
    <location>
        <begin position="10"/>
        <end position="44"/>
    </location>
</feature>
<organism evidence="4">
    <name type="scientific">Volvox carteri f. nagariensis</name>
    <dbReference type="NCBI Taxonomy" id="3068"/>
    <lineage>
        <taxon>Eukaryota</taxon>
        <taxon>Viridiplantae</taxon>
        <taxon>Chlorophyta</taxon>
        <taxon>core chlorophytes</taxon>
        <taxon>Chlorophyceae</taxon>
        <taxon>CS clade</taxon>
        <taxon>Chlamydomonadales</taxon>
        <taxon>Volvocaceae</taxon>
        <taxon>Volvox</taxon>
    </lineage>
</organism>
<dbReference type="STRING" id="3068.D8U0X9"/>
<evidence type="ECO:0000313" key="4">
    <source>
        <dbReference type="Proteomes" id="UP000001058"/>
    </source>
</evidence>
<proteinExistence type="predicted"/>
<feature type="compositionally biased region" description="Low complexity" evidence="1">
    <location>
        <begin position="669"/>
        <end position="685"/>
    </location>
</feature>
<dbReference type="EMBL" id="GL378349">
    <property type="protein sequence ID" value="EFJ46627.1"/>
    <property type="molecule type" value="Genomic_DNA"/>
</dbReference>
<accession>D8U0X9</accession>
<evidence type="ECO:0000256" key="1">
    <source>
        <dbReference type="SAM" id="MobiDB-lite"/>
    </source>
</evidence>
<dbReference type="GO" id="GO:0051013">
    <property type="term" value="P:microtubule severing"/>
    <property type="evidence" value="ECO:0007669"/>
    <property type="project" value="TreeGrafter"/>
</dbReference>
<feature type="compositionally biased region" description="Polar residues" evidence="1">
    <location>
        <begin position="392"/>
        <end position="402"/>
    </location>
</feature>
<feature type="compositionally biased region" description="Polar residues" evidence="1">
    <location>
        <begin position="352"/>
        <end position="374"/>
    </location>
</feature>
<evidence type="ECO:0000259" key="2">
    <source>
        <dbReference type="PROSITE" id="PS50800"/>
    </source>
</evidence>
<dbReference type="AlphaFoldDB" id="D8U0X9"/>
<feature type="region of interest" description="Disordered" evidence="1">
    <location>
        <begin position="390"/>
        <end position="409"/>
    </location>
</feature>
<feature type="region of interest" description="Disordered" evidence="1">
    <location>
        <begin position="212"/>
        <end position="236"/>
    </location>
</feature>
<dbReference type="InterPro" id="IPR003959">
    <property type="entry name" value="ATPase_AAA_core"/>
</dbReference>
<dbReference type="eggNOG" id="KOG0738">
    <property type="taxonomic scope" value="Eukaryota"/>
</dbReference>
<gene>
    <name evidence="3" type="ORF">VOLCADRAFT_92777</name>
</gene>
<reference evidence="3 4" key="1">
    <citation type="journal article" date="2010" name="Science">
        <title>Genomic analysis of organismal complexity in the multicellular green alga Volvox carteri.</title>
        <authorList>
            <person name="Prochnik S.E."/>
            <person name="Umen J."/>
            <person name="Nedelcu A.M."/>
            <person name="Hallmann A."/>
            <person name="Miller S.M."/>
            <person name="Nishii I."/>
            <person name="Ferris P."/>
            <person name="Kuo A."/>
            <person name="Mitros T."/>
            <person name="Fritz-Laylin L.K."/>
            <person name="Hellsten U."/>
            <person name="Chapman J."/>
            <person name="Simakov O."/>
            <person name="Rensing S.A."/>
            <person name="Terry A."/>
            <person name="Pangilinan J."/>
            <person name="Kapitonov V."/>
            <person name="Jurka J."/>
            <person name="Salamov A."/>
            <person name="Shapiro H."/>
            <person name="Schmutz J."/>
            <person name="Grimwood J."/>
            <person name="Lindquist E."/>
            <person name="Lucas S."/>
            <person name="Grigoriev I.V."/>
            <person name="Schmitt R."/>
            <person name="Kirk D."/>
            <person name="Rokhsar D.S."/>
        </authorList>
    </citation>
    <scope>NUCLEOTIDE SEQUENCE [LARGE SCALE GENOMIC DNA]</scope>
    <source>
        <strain evidence="4">f. Nagariensis / Eve</strain>
    </source>
</reference>
<feature type="compositionally biased region" description="Polar residues" evidence="1">
    <location>
        <begin position="212"/>
        <end position="222"/>
    </location>
</feature>
<dbReference type="KEGG" id="vcn:VOLCADRAFT_92777"/>
<dbReference type="OrthoDB" id="550300at2759"/>
<sequence>MELERHRRVLRSLSRRELQARAKALGLRANGKSVDIIETVAKVLSTPSSPFKPTDTDVQVQVDNSDDADDQENDKLLGDPGSRLKLAQSVGVAQPPSFPSEPCTMDCLCDIDQDSNQPSQLEAMSATVEPATSAGPVVSAGMVSTMASVAAGAGTVPGSSLALFTKTSPEDLAAGTSAAALAVSLSNFHFGSQLKSALPGSTLALLRRDIHQSPSGNSQCSLAGSPRHDMEGDDTVFPGEILKSYKSEPQQDEPTAPPQAEGWAASIGEPARRLAFMSNPLPLQVNNSKEASTNGNTLCDGGRQSPTETGNGTFEVMAELGHPNSGQMSSAGNNGGSNAPNTPLSFAPDDFNPNTSCSHNKEASSSPIQPSGSPHLTFVAASGAAVAAAGSTTPTVVKQVSGPSRPMPEFVTERTPLRQQRLLAVQVRPPGAPTATPSGRVAAVPRTPGTGIRTPARRVPVCTDEVKERAMDVWVMRNLVTPRGLSTPAEGLPWDELAGLREVKRRLKTRGITVGSSTTGSAAKENKRPRGVTEPAASGQQRAAKSNCLPNAAVLIAGPSGNGKSLLARALRSELDAAYVHVPPNLVDRLAQDPGGAEVVLRSVARVATHLPGPVVVHIEDVDRLASVEATRQSQERRRLRAELLVAVDELLLQPLIKVSSPGQGGVRSASPAASPGYATAAAHAGTGGNGSSTRPRFKVLVLTTTSRPMDLDDSLAASLGRTDRLLAAPPGPDDRERFLVRRLASVGAALDVGHVENVVRQTEGLSMAQLAALCDEAVKAAAARRASSRAGEPASLTVEDLAVAMRHLGQQDAADNMVELEQWHVRMSSMPSRWAQIGM</sequence>
<feature type="region of interest" description="Disordered" evidence="1">
    <location>
        <begin position="513"/>
        <end position="544"/>
    </location>
</feature>
<keyword evidence="4" id="KW-1185">Reference proteome</keyword>
<dbReference type="RefSeq" id="XP_002952156.1">
    <property type="nucleotide sequence ID" value="XM_002952110.1"/>
</dbReference>
<dbReference type="InterPro" id="IPR027417">
    <property type="entry name" value="P-loop_NTPase"/>
</dbReference>
<feature type="compositionally biased region" description="Polar residues" evidence="1">
    <location>
        <begin position="288"/>
        <end position="297"/>
    </location>
</feature>
<feature type="region of interest" description="Disordered" evidence="1">
    <location>
        <begin position="288"/>
        <end position="375"/>
    </location>
</feature>
<dbReference type="InParanoid" id="D8U0X9"/>
<dbReference type="GO" id="GO:0005524">
    <property type="term" value="F:ATP binding"/>
    <property type="evidence" value="ECO:0007669"/>
    <property type="project" value="InterPro"/>
</dbReference>
<dbReference type="InterPro" id="IPR050304">
    <property type="entry name" value="MT-severing_AAA_ATPase"/>
</dbReference>
<protein>
    <recommendedName>
        <fullName evidence="2">SAP domain-containing protein</fullName>
    </recommendedName>
</protein>
<dbReference type="Pfam" id="PF00004">
    <property type="entry name" value="AAA"/>
    <property type="match status" value="1"/>
</dbReference>
<dbReference type="GO" id="GO:0016887">
    <property type="term" value="F:ATP hydrolysis activity"/>
    <property type="evidence" value="ECO:0007669"/>
    <property type="project" value="InterPro"/>
</dbReference>
<evidence type="ECO:0000313" key="3">
    <source>
        <dbReference type="EMBL" id="EFJ46627.1"/>
    </source>
</evidence>
<dbReference type="PROSITE" id="PS50800">
    <property type="entry name" value="SAP"/>
    <property type="match status" value="1"/>
</dbReference>
<dbReference type="SUPFAM" id="SSF52540">
    <property type="entry name" value="P-loop containing nucleoside triphosphate hydrolases"/>
    <property type="match status" value="1"/>
</dbReference>
<dbReference type="Gene3D" id="1.10.8.60">
    <property type="match status" value="1"/>
</dbReference>
<dbReference type="PANTHER" id="PTHR23074:SF19">
    <property type="entry name" value="KATANIN P60 ATPASE-CONTAINING SUBUNIT A1"/>
    <property type="match status" value="1"/>
</dbReference>
<dbReference type="GeneID" id="9628496"/>
<feature type="compositionally biased region" description="Low complexity" evidence="1">
    <location>
        <begin position="324"/>
        <end position="338"/>
    </location>
</feature>
<dbReference type="PANTHER" id="PTHR23074">
    <property type="entry name" value="AAA DOMAIN-CONTAINING"/>
    <property type="match status" value="1"/>
</dbReference>